<feature type="region of interest" description="Disordered" evidence="1">
    <location>
        <begin position="1"/>
        <end position="52"/>
    </location>
</feature>
<gene>
    <name evidence="2" type="ORF">RRF57_010557</name>
</gene>
<evidence type="ECO:0000256" key="1">
    <source>
        <dbReference type="SAM" id="MobiDB-lite"/>
    </source>
</evidence>
<dbReference type="GO" id="GO:0005975">
    <property type="term" value="P:carbohydrate metabolic process"/>
    <property type="evidence" value="ECO:0007669"/>
    <property type="project" value="InterPro"/>
</dbReference>
<name>A0AAN7V1J9_9PEZI</name>
<reference evidence="2 3" key="1">
    <citation type="submission" date="2023-10" db="EMBL/GenBank/DDBJ databases">
        <title>Draft genome sequence of Xylaria bambusicola isolate GMP-LS, the root and basal stem rot pathogen of sugarcane in Indonesia.</title>
        <authorList>
            <person name="Selvaraj P."/>
            <person name="Muralishankar V."/>
            <person name="Muruganantham S."/>
            <person name="Sp S."/>
            <person name="Haryani S."/>
            <person name="Lau K.J.X."/>
            <person name="Naqvi N.I."/>
        </authorList>
    </citation>
    <scope>NUCLEOTIDE SEQUENCE [LARGE SCALE GENOMIC DNA]</scope>
    <source>
        <strain evidence="2">GMP-LS</strain>
    </source>
</reference>
<comment type="caution">
    <text evidence="2">The sequence shown here is derived from an EMBL/GenBank/DDBJ whole genome shotgun (WGS) entry which is preliminary data.</text>
</comment>
<dbReference type="AlphaFoldDB" id="A0AAN7V1J9"/>
<dbReference type="Proteomes" id="UP001305414">
    <property type="component" value="Unassembled WGS sequence"/>
</dbReference>
<keyword evidence="3" id="KW-1185">Reference proteome</keyword>
<organism evidence="2 3">
    <name type="scientific">Xylaria bambusicola</name>
    <dbReference type="NCBI Taxonomy" id="326684"/>
    <lineage>
        <taxon>Eukaryota</taxon>
        <taxon>Fungi</taxon>
        <taxon>Dikarya</taxon>
        <taxon>Ascomycota</taxon>
        <taxon>Pezizomycotina</taxon>
        <taxon>Sordariomycetes</taxon>
        <taxon>Xylariomycetidae</taxon>
        <taxon>Xylariales</taxon>
        <taxon>Xylariaceae</taxon>
        <taxon>Xylaria</taxon>
    </lineage>
</organism>
<dbReference type="InterPro" id="IPR036962">
    <property type="entry name" value="Glyco_hydro_3_N_sf"/>
</dbReference>
<proteinExistence type="predicted"/>
<evidence type="ECO:0000313" key="3">
    <source>
        <dbReference type="Proteomes" id="UP001305414"/>
    </source>
</evidence>
<evidence type="ECO:0000313" key="2">
    <source>
        <dbReference type="EMBL" id="KAK5634844.1"/>
    </source>
</evidence>
<dbReference type="Gene3D" id="3.20.20.300">
    <property type="entry name" value="Glycoside hydrolase, family 3, N-terminal domain"/>
    <property type="match status" value="1"/>
</dbReference>
<protein>
    <submittedName>
        <fullName evidence="2">Uncharacterized protein</fullName>
    </submittedName>
</protein>
<accession>A0AAN7V1J9</accession>
<sequence>MMEPLDDQQFEGSDPLASPSDISGSNATPDTEYSPPDSPFPKQQPLNDSRSVARKKLESLTIKEKVSLLTAADFWRTKAIPEKGIPAIKTSDGPNGARGGIFVGGTKVHTTTSSS</sequence>
<dbReference type="GO" id="GO:0004553">
    <property type="term" value="F:hydrolase activity, hydrolyzing O-glycosyl compounds"/>
    <property type="evidence" value="ECO:0007669"/>
    <property type="project" value="InterPro"/>
</dbReference>
<feature type="region of interest" description="Disordered" evidence="1">
    <location>
        <begin position="85"/>
        <end position="115"/>
    </location>
</feature>
<feature type="compositionally biased region" description="Polar residues" evidence="1">
    <location>
        <begin position="20"/>
        <end position="31"/>
    </location>
</feature>
<dbReference type="EMBL" id="JAWHQM010000045">
    <property type="protein sequence ID" value="KAK5634844.1"/>
    <property type="molecule type" value="Genomic_DNA"/>
</dbReference>